<dbReference type="EMBL" id="KI657952">
    <property type="protein sequence ID" value="ETN84372.1"/>
    <property type="molecule type" value="Genomic_DNA"/>
</dbReference>
<keyword evidence="3" id="KW-1185">Reference proteome</keyword>
<feature type="coiled-coil region" evidence="1">
    <location>
        <begin position="2"/>
        <end position="29"/>
    </location>
</feature>
<gene>
    <name evidence="2" type="ORF">NECAME_01593</name>
</gene>
<dbReference type="AlphaFoldDB" id="W2TTJ5"/>
<reference evidence="3" key="1">
    <citation type="journal article" date="2014" name="Nat. Genet.">
        <title>Genome of the human hookworm Necator americanus.</title>
        <authorList>
            <person name="Tang Y.T."/>
            <person name="Gao X."/>
            <person name="Rosa B.A."/>
            <person name="Abubucker S."/>
            <person name="Hallsworth-Pepin K."/>
            <person name="Martin J."/>
            <person name="Tyagi R."/>
            <person name="Heizer E."/>
            <person name="Zhang X."/>
            <person name="Bhonagiri-Palsikar V."/>
            <person name="Minx P."/>
            <person name="Warren W.C."/>
            <person name="Wang Q."/>
            <person name="Zhan B."/>
            <person name="Hotez P.J."/>
            <person name="Sternberg P.W."/>
            <person name="Dougall A."/>
            <person name="Gaze S.T."/>
            <person name="Mulvenna J."/>
            <person name="Sotillo J."/>
            <person name="Ranganathan S."/>
            <person name="Rabelo E.M."/>
            <person name="Wilson R.K."/>
            <person name="Felgner P.L."/>
            <person name="Bethony J."/>
            <person name="Hawdon J.M."/>
            <person name="Gasser R.B."/>
            <person name="Loukas A."/>
            <person name="Mitreva M."/>
        </authorList>
    </citation>
    <scope>NUCLEOTIDE SEQUENCE [LARGE SCALE GENOMIC DNA]</scope>
</reference>
<evidence type="ECO:0000256" key="1">
    <source>
        <dbReference type="SAM" id="Coils"/>
    </source>
</evidence>
<dbReference type="KEGG" id="nai:NECAME_01593"/>
<name>W2TTJ5_NECAM</name>
<keyword evidence="1" id="KW-0175">Coiled coil</keyword>
<protein>
    <submittedName>
        <fullName evidence="2">Uncharacterized protein</fullName>
    </submittedName>
</protein>
<sequence length="158" mass="18460">MNTALRRKCDRAEQTMRRAREKMVIIETHTGKRCAQLQYQLDTALIDLANCQSQLVRSVSIETYEKLALRFKKECISEVLESEIDEVWKDSTVSIAAPTDVRAQELEAKNSYLKKIVEVISEQNDFWSKETEILQNENEELKRFVEDMENESDLKNIL</sequence>
<dbReference type="STRING" id="51031.W2TTJ5"/>
<dbReference type="Proteomes" id="UP000053676">
    <property type="component" value="Unassembled WGS sequence"/>
</dbReference>
<accession>W2TTJ5</accession>
<proteinExistence type="predicted"/>
<evidence type="ECO:0000313" key="2">
    <source>
        <dbReference type="EMBL" id="ETN84372.1"/>
    </source>
</evidence>
<evidence type="ECO:0000313" key="3">
    <source>
        <dbReference type="Proteomes" id="UP000053676"/>
    </source>
</evidence>
<organism evidence="2 3">
    <name type="scientific">Necator americanus</name>
    <name type="common">Human hookworm</name>
    <dbReference type="NCBI Taxonomy" id="51031"/>
    <lineage>
        <taxon>Eukaryota</taxon>
        <taxon>Metazoa</taxon>
        <taxon>Ecdysozoa</taxon>
        <taxon>Nematoda</taxon>
        <taxon>Chromadorea</taxon>
        <taxon>Rhabditida</taxon>
        <taxon>Rhabditina</taxon>
        <taxon>Rhabditomorpha</taxon>
        <taxon>Strongyloidea</taxon>
        <taxon>Ancylostomatidae</taxon>
        <taxon>Bunostominae</taxon>
        <taxon>Necator</taxon>
    </lineage>
</organism>
<dbReference type="OrthoDB" id="5864070at2759"/>
<feature type="non-terminal residue" evidence="2">
    <location>
        <position position="158"/>
    </location>
</feature>